<evidence type="ECO:0000256" key="1">
    <source>
        <dbReference type="SAM" id="Phobius"/>
    </source>
</evidence>
<accession>A0A6A8LTH0</accession>
<evidence type="ECO:0000313" key="2">
    <source>
        <dbReference type="EMBL" id="MSE06756.1"/>
    </source>
</evidence>
<protein>
    <submittedName>
        <fullName evidence="2">ABC transporter permease</fullName>
    </submittedName>
</protein>
<evidence type="ECO:0000313" key="3">
    <source>
        <dbReference type="Proteomes" id="UP000437575"/>
    </source>
</evidence>
<feature type="transmembrane region" description="Helical" evidence="1">
    <location>
        <begin position="72"/>
        <end position="88"/>
    </location>
</feature>
<name>A0A6A8LTH0_9LACO</name>
<feature type="transmembrane region" description="Helical" evidence="1">
    <location>
        <begin position="7"/>
        <end position="27"/>
    </location>
</feature>
<feature type="non-terminal residue" evidence="2">
    <location>
        <position position="1"/>
    </location>
</feature>
<keyword evidence="1" id="KW-0472">Membrane</keyword>
<dbReference type="Proteomes" id="UP000437575">
    <property type="component" value="Unassembled WGS sequence"/>
</dbReference>
<feature type="non-terminal residue" evidence="2">
    <location>
        <position position="98"/>
    </location>
</feature>
<sequence>QASSMATNLLVLLHTVLTIILVSGILVSYNVSSIDLKGSLYFACSLGLASLLGASIAYLCAQIFATSSQARGIFFSIVGILYVLRAGTDVSNLTLSKF</sequence>
<feature type="transmembrane region" description="Helical" evidence="1">
    <location>
        <begin position="39"/>
        <end position="60"/>
    </location>
</feature>
<comment type="caution">
    <text evidence="2">The sequence shown here is derived from an EMBL/GenBank/DDBJ whole genome shotgun (WGS) entry which is preliminary data.</text>
</comment>
<dbReference type="AlphaFoldDB" id="A0A6A8LTH0"/>
<keyword evidence="1" id="KW-1133">Transmembrane helix</keyword>
<keyword evidence="1" id="KW-0812">Transmembrane</keyword>
<gene>
    <name evidence="2" type="ORF">GKC34_13790</name>
</gene>
<proteinExistence type="predicted"/>
<organism evidence="2 3">
    <name type="scientific">Ligilactobacillus salivarius</name>
    <dbReference type="NCBI Taxonomy" id="1624"/>
    <lineage>
        <taxon>Bacteria</taxon>
        <taxon>Bacillati</taxon>
        <taxon>Bacillota</taxon>
        <taxon>Bacilli</taxon>
        <taxon>Lactobacillales</taxon>
        <taxon>Lactobacillaceae</taxon>
        <taxon>Ligilactobacillus</taxon>
    </lineage>
</organism>
<dbReference type="EMBL" id="WKKZ01001304">
    <property type="protein sequence ID" value="MSE06756.1"/>
    <property type="molecule type" value="Genomic_DNA"/>
</dbReference>
<reference evidence="2 3" key="1">
    <citation type="submission" date="2019-11" db="EMBL/GenBank/DDBJ databases">
        <title>Draft Genome Sequence of Plant Growth-Promoting Rhizosphere-Associated Bacteria.</title>
        <authorList>
            <person name="Vasilyev I.Y."/>
            <person name="Radchenko V."/>
            <person name="Ilnitskaya E.V."/>
        </authorList>
    </citation>
    <scope>NUCLEOTIDE SEQUENCE [LARGE SCALE GENOMIC DNA]</scope>
    <source>
        <strain evidence="2 3">VRA_1sq_f</strain>
    </source>
</reference>